<evidence type="ECO:0000313" key="1">
    <source>
        <dbReference type="EMBL" id="MBB6169459.1"/>
    </source>
</evidence>
<sequence length="45" mass="4668">MMWPACASAVWHLLCRALCDAFEVLCLAAFVSAVGLWAGALGKGG</sequence>
<dbReference type="RefSeq" id="WP_183335823.1">
    <property type="nucleotide sequence ID" value="NZ_BMHX01000007.1"/>
</dbReference>
<proteinExistence type="predicted"/>
<dbReference type="EMBL" id="JACHEH010000007">
    <property type="protein sequence ID" value="MBB6169459.1"/>
    <property type="molecule type" value="Genomic_DNA"/>
</dbReference>
<reference evidence="1 2" key="1">
    <citation type="submission" date="2020-08" db="EMBL/GenBank/DDBJ databases">
        <title>Genomic Encyclopedia of Type Strains, Phase IV (KMG-IV): sequencing the most valuable type-strain genomes for metagenomic binning, comparative biology and taxonomic classification.</title>
        <authorList>
            <person name="Goeker M."/>
        </authorList>
    </citation>
    <scope>NUCLEOTIDE SEQUENCE [LARGE SCALE GENOMIC DNA]</scope>
    <source>
        <strain evidence="1 2">DSM 101465</strain>
    </source>
</reference>
<gene>
    <name evidence="1" type="ORF">HNQ73_003101</name>
</gene>
<dbReference type="Proteomes" id="UP000588017">
    <property type="component" value="Unassembled WGS sequence"/>
</dbReference>
<comment type="caution">
    <text evidence="1">The sequence shown here is derived from an EMBL/GenBank/DDBJ whole genome shotgun (WGS) entry which is preliminary data.</text>
</comment>
<keyword evidence="2" id="KW-1185">Reference proteome</keyword>
<dbReference type="AlphaFoldDB" id="A0A841KJL8"/>
<evidence type="ECO:0000313" key="2">
    <source>
        <dbReference type="Proteomes" id="UP000588017"/>
    </source>
</evidence>
<protein>
    <submittedName>
        <fullName evidence="1">Uncharacterized protein</fullName>
    </submittedName>
</protein>
<organism evidence="1 2">
    <name type="scientific">Chelatococcus composti</name>
    <dbReference type="NCBI Taxonomy" id="1743235"/>
    <lineage>
        <taxon>Bacteria</taxon>
        <taxon>Pseudomonadati</taxon>
        <taxon>Pseudomonadota</taxon>
        <taxon>Alphaproteobacteria</taxon>
        <taxon>Hyphomicrobiales</taxon>
        <taxon>Chelatococcaceae</taxon>
        <taxon>Chelatococcus</taxon>
    </lineage>
</organism>
<name>A0A841KJL8_9HYPH</name>
<accession>A0A841KJL8</accession>